<evidence type="ECO:0000256" key="4">
    <source>
        <dbReference type="ARBA" id="ARBA00022825"/>
    </source>
</evidence>
<dbReference type="GO" id="GO:0004252">
    <property type="term" value="F:serine-type endopeptidase activity"/>
    <property type="evidence" value="ECO:0007669"/>
    <property type="project" value="UniProtKB-UniRule"/>
</dbReference>
<reference evidence="9 10" key="1">
    <citation type="submission" date="2019-06" db="EMBL/GenBank/DDBJ databases">
        <title>Whole genome shotgun sequence of Cellulomonas uda NBRC 3747.</title>
        <authorList>
            <person name="Hosoyama A."/>
            <person name="Uohara A."/>
            <person name="Ohji S."/>
            <person name="Ichikawa N."/>
        </authorList>
    </citation>
    <scope>NUCLEOTIDE SEQUENCE [LARGE SCALE GENOMIC DNA]</scope>
    <source>
        <strain evidence="9 10">NBRC 3747</strain>
    </source>
</reference>
<dbReference type="PROSITE" id="PS00137">
    <property type="entry name" value="SUBTILASE_HIS"/>
    <property type="match status" value="1"/>
</dbReference>
<dbReference type="EMBL" id="BJLP01000053">
    <property type="protein sequence ID" value="GEA82254.1"/>
    <property type="molecule type" value="Genomic_DNA"/>
</dbReference>
<feature type="active site" description="Charge relay system" evidence="5">
    <location>
        <position position="209"/>
    </location>
</feature>
<evidence type="ECO:0000313" key="9">
    <source>
        <dbReference type="EMBL" id="GEA82254.1"/>
    </source>
</evidence>
<comment type="caution">
    <text evidence="9">The sequence shown here is derived from an EMBL/GenBank/DDBJ whole genome shotgun (WGS) entry which is preliminary data.</text>
</comment>
<evidence type="ECO:0000256" key="6">
    <source>
        <dbReference type="SAM" id="MobiDB-lite"/>
    </source>
</evidence>
<dbReference type="InterPro" id="IPR015500">
    <property type="entry name" value="Peptidase_S8_subtilisin-rel"/>
</dbReference>
<feature type="signal peptide" evidence="7">
    <location>
        <begin position="1"/>
        <end position="34"/>
    </location>
</feature>
<dbReference type="InterPro" id="IPR050131">
    <property type="entry name" value="Peptidase_S8_subtilisin-like"/>
</dbReference>
<dbReference type="GO" id="GO:0006508">
    <property type="term" value="P:proteolysis"/>
    <property type="evidence" value="ECO:0007669"/>
    <property type="project" value="UniProtKB-KW"/>
</dbReference>
<evidence type="ECO:0000259" key="8">
    <source>
        <dbReference type="Pfam" id="PF00082"/>
    </source>
</evidence>
<dbReference type="AlphaFoldDB" id="A0A4Y3KFS1"/>
<feature type="region of interest" description="Disordered" evidence="6">
    <location>
        <begin position="233"/>
        <end position="258"/>
    </location>
</feature>
<evidence type="ECO:0000256" key="2">
    <source>
        <dbReference type="ARBA" id="ARBA00022670"/>
    </source>
</evidence>
<sequence>MTTWTRARRAIAAVACSGLAATLVGAAVAPAANAASDEGTLPKKDSAAVEKQETLVAGVVYSFKDGLAASASGTATVAARAAANASVQSALKASGAKVATGAAAVDAGATWAVDFEEPVTPAQAQAAITALKAVPGITDVEPNYISTAYAAGPVVPTDPYVKQYQWNIWDYSSRGTLDGVAWPTGGYSTHATALWPATKGKNVVVAVLDTGRTAHPQIDGVTVAGYDMISDKTRARDGNARDSNPQDQGDWDSEDQSSWHGTHVAGIIAAKWDGARGVGVAPGVRIQHVRVLGAGGGTSADIAAGITWASGGVVSGTSRNKTPAKVINLSLGGKHACGSMTQRAIDNARKRGAVVVVSAGNSAESASLYGPANCKNVVTVAALDEYGQRASYSNYGNTVEVSAPGGEYADGYRPILSTWNTGTTKPGTQTWGLMMGTSQAAPHVSAAAAMLYSLGLRGSAVESGLKKATSPFPKYPSFPTYNCTTTRCGAGYLNLQKVLAPAGAVTVTGTAKVGQTVTAKYSFTGKVNGYKFQWYRNGKAISGATGKTRTLNSLDKGAIIKVRVTPVGTASFVSIPKYSAGTRVG</sequence>
<name>A0A4Y3KFS1_CELUD</name>
<keyword evidence="2 5" id="KW-0645">Protease</keyword>
<comment type="similarity">
    <text evidence="1 5">Belongs to the peptidase S8 family.</text>
</comment>
<protein>
    <recommendedName>
        <fullName evidence="8">Peptidase S8/S53 domain-containing protein</fullName>
    </recommendedName>
</protein>
<keyword evidence="4 5" id="KW-0720">Serine protease</keyword>
<dbReference type="InterPro" id="IPR000209">
    <property type="entry name" value="Peptidase_S8/S53_dom"/>
</dbReference>
<dbReference type="PROSITE" id="PS00138">
    <property type="entry name" value="SUBTILASE_SER"/>
    <property type="match status" value="1"/>
</dbReference>
<dbReference type="PRINTS" id="PR00723">
    <property type="entry name" value="SUBTILISIN"/>
</dbReference>
<dbReference type="PANTHER" id="PTHR43806">
    <property type="entry name" value="PEPTIDASE S8"/>
    <property type="match status" value="1"/>
</dbReference>
<dbReference type="Gene3D" id="3.40.50.200">
    <property type="entry name" value="Peptidase S8/S53 domain"/>
    <property type="match status" value="1"/>
</dbReference>
<evidence type="ECO:0000256" key="1">
    <source>
        <dbReference type="ARBA" id="ARBA00011073"/>
    </source>
</evidence>
<feature type="active site" description="Charge relay system" evidence="5">
    <location>
        <position position="438"/>
    </location>
</feature>
<keyword evidence="10" id="KW-1185">Reference proteome</keyword>
<dbReference type="Pfam" id="PF00082">
    <property type="entry name" value="Peptidase_S8"/>
    <property type="match status" value="1"/>
</dbReference>
<dbReference type="Gene3D" id="2.60.40.2700">
    <property type="match status" value="1"/>
</dbReference>
<dbReference type="SUPFAM" id="SSF52743">
    <property type="entry name" value="Subtilisin-like"/>
    <property type="match status" value="1"/>
</dbReference>
<accession>A0A4Y3KFS1</accession>
<feature type="active site" description="Charge relay system" evidence="5">
    <location>
        <position position="260"/>
    </location>
</feature>
<dbReference type="PROSITE" id="PS51892">
    <property type="entry name" value="SUBTILASE"/>
    <property type="match status" value="1"/>
</dbReference>
<evidence type="ECO:0000256" key="5">
    <source>
        <dbReference type="PROSITE-ProRule" id="PRU01240"/>
    </source>
</evidence>
<evidence type="ECO:0000313" key="10">
    <source>
        <dbReference type="Proteomes" id="UP000315842"/>
    </source>
</evidence>
<dbReference type="InterPro" id="IPR023828">
    <property type="entry name" value="Peptidase_S8_Ser-AS"/>
</dbReference>
<proteinExistence type="inferred from homology"/>
<dbReference type="InterPro" id="IPR036852">
    <property type="entry name" value="Peptidase_S8/S53_dom_sf"/>
</dbReference>
<keyword evidence="3 5" id="KW-0378">Hydrolase</keyword>
<organism evidence="9 10">
    <name type="scientific">Cellulomonas uda</name>
    <dbReference type="NCBI Taxonomy" id="1714"/>
    <lineage>
        <taxon>Bacteria</taxon>
        <taxon>Bacillati</taxon>
        <taxon>Actinomycetota</taxon>
        <taxon>Actinomycetes</taxon>
        <taxon>Micrococcales</taxon>
        <taxon>Cellulomonadaceae</taxon>
        <taxon>Cellulomonas</taxon>
    </lineage>
</organism>
<dbReference type="RefSeq" id="WP_141321855.1">
    <property type="nucleotide sequence ID" value="NZ_BJLP01000053.1"/>
</dbReference>
<evidence type="ECO:0000256" key="3">
    <source>
        <dbReference type="ARBA" id="ARBA00022801"/>
    </source>
</evidence>
<keyword evidence="7" id="KW-0732">Signal</keyword>
<evidence type="ECO:0000256" key="7">
    <source>
        <dbReference type="SAM" id="SignalP"/>
    </source>
</evidence>
<dbReference type="InterPro" id="IPR022398">
    <property type="entry name" value="Peptidase_S8_His-AS"/>
</dbReference>
<gene>
    <name evidence="9" type="ORF">CUD01_26980</name>
</gene>
<dbReference type="Proteomes" id="UP000315842">
    <property type="component" value="Unassembled WGS sequence"/>
</dbReference>
<feature type="chain" id="PRO_5021185528" description="Peptidase S8/S53 domain-containing protein" evidence="7">
    <location>
        <begin position="35"/>
        <end position="585"/>
    </location>
</feature>
<feature type="domain" description="Peptidase S8/S53" evidence="8">
    <location>
        <begin position="200"/>
        <end position="453"/>
    </location>
</feature>
<dbReference type="PANTHER" id="PTHR43806:SF11">
    <property type="entry name" value="CEREVISIN-RELATED"/>
    <property type="match status" value="1"/>
</dbReference>